<dbReference type="PANTHER" id="PTHR13049:SF2">
    <property type="entry name" value="COILED-COIL DOMAIN-CONTAINING PROTEIN 25"/>
    <property type="match status" value="1"/>
</dbReference>
<dbReference type="PANTHER" id="PTHR13049">
    <property type="entry name" value="DUF814-RELATED"/>
    <property type="match status" value="1"/>
</dbReference>
<sequence>MKTFNFNNLNIKVGASAKENWNILSESKPYHLFFHLSSFPSCFVILECNEDTIINNDMLQECANICKSNTKYRNMKNIKVDYTYCENVTKEKNVGEVSYKSNRKVKQIQI</sequence>
<accession>A0A6C0E1A8</accession>
<feature type="domain" description="NFACT RNA-binding" evidence="2">
    <location>
        <begin position="8"/>
        <end position="97"/>
    </location>
</feature>
<dbReference type="InterPro" id="IPR008532">
    <property type="entry name" value="NFACT_RNA-bd"/>
</dbReference>
<name>A0A6C0E1A8_9ZZZZ</name>
<evidence type="ECO:0000259" key="2">
    <source>
        <dbReference type="Pfam" id="PF05670"/>
    </source>
</evidence>
<evidence type="ECO:0000256" key="1">
    <source>
        <dbReference type="ARBA" id="ARBA00008998"/>
    </source>
</evidence>
<reference evidence="3" key="1">
    <citation type="journal article" date="2020" name="Nature">
        <title>Giant virus diversity and host interactions through global metagenomics.</title>
        <authorList>
            <person name="Schulz F."/>
            <person name="Roux S."/>
            <person name="Paez-Espino D."/>
            <person name="Jungbluth S."/>
            <person name="Walsh D.A."/>
            <person name="Denef V.J."/>
            <person name="McMahon K.D."/>
            <person name="Konstantinidis K.T."/>
            <person name="Eloe-Fadrosh E.A."/>
            <person name="Kyrpides N.C."/>
            <person name="Woyke T."/>
        </authorList>
    </citation>
    <scope>NUCLEOTIDE SEQUENCE</scope>
    <source>
        <strain evidence="3">GVMAG-M-3300023179-111</strain>
    </source>
</reference>
<proteinExistence type="inferred from homology"/>
<organism evidence="3">
    <name type="scientific">viral metagenome</name>
    <dbReference type="NCBI Taxonomy" id="1070528"/>
    <lineage>
        <taxon>unclassified sequences</taxon>
        <taxon>metagenomes</taxon>
        <taxon>organismal metagenomes</taxon>
    </lineage>
</organism>
<dbReference type="Pfam" id="PF05670">
    <property type="entry name" value="NFACT-R_1"/>
    <property type="match status" value="1"/>
</dbReference>
<protein>
    <recommendedName>
        <fullName evidence="2">NFACT RNA-binding domain-containing protein</fullName>
    </recommendedName>
</protein>
<comment type="similarity">
    <text evidence="1">Belongs to the CCDC25 family.</text>
</comment>
<dbReference type="InterPro" id="IPR039730">
    <property type="entry name" value="Jlp2/Ccd25"/>
</dbReference>
<dbReference type="AlphaFoldDB" id="A0A6C0E1A8"/>
<evidence type="ECO:0000313" key="3">
    <source>
        <dbReference type="EMBL" id="QHT22538.1"/>
    </source>
</evidence>
<dbReference type="EMBL" id="MN739711">
    <property type="protein sequence ID" value="QHT22538.1"/>
    <property type="molecule type" value="Genomic_DNA"/>
</dbReference>